<dbReference type="FunFam" id="1.10.10.750:FF:000007">
    <property type="entry name" value="TBC1 domain family member"/>
    <property type="match status" value="1"/>
</dbReference>
<dbReference type="InterPro" id="IPR000195">
    <property type="entry name" value="Rab-GAP-TBC_dom"/>
</dbReference>
<sequence>MESQSRKSSTLRTLSGIWNGTLGSSSDSIAGVDRKHNTRPKHVRSSSTKIYPIKTEMNGSSPQGSTLSSPVVSPSSRSITETKSSPPLHAPIARSSTSLEGGIGKRVSSKFAKYLSQTDDAWGLSNVITPKSLCKSARSSTPTSSGRSVFPRGGQDPTYSRTMPSFSRASSCQSTPRSVEVEIAEANAHISRIKKFIRILDAPVVDLNALRTLAWNGIPAQLRPIVWKYLLGYLPCNASRRDSTLQRKRDEYLSAKDANFRTGSDLSVLDQSIWRQIVLDVPRTNPFIPLYQNPVTQRILERILYVWASRHPASGYVQGISDLVTPFFQVFLFEYTDDNEPMTYDVSLFDEPTLNNIEADSYWCLSKLLDGIQDNYIHAQPGIHRQINNLRELTLRIDEPLVAHLQAEGVDFMQFSFRWMNCLLMRELSITNIIRMWDTYLAEGTQGFSEFHLYVCAAFLVKWSIGLQQMEFQDILMFLQSIPTDSWTVSDIEVLLSEAFLWKSLYSGAGAHLRR</sequence>
<dbReference type="FunFam" id="1.10.472.80:FF:000001">
    <property type="entry name" value="TBC1 domain family member 22B"/>
    <property type="match status" value="1"/>
</dbReference>
<dbReference type="Gene3D" id="1.10.8.270">
    <property type="entry name" value="putative rabgap domain of human tbc1 domain family member 14 like domains"/>
    <property type="match status" value="1"/>
</dbReference>
<evidence type="ECO:0000256" key="2">
    <source>
        <dbReference type="ARBA" id="ARBA00022468"/>
    </source>
</evidence>
<dbReference type="GO" id="GO:0005795">
    <property type="term" value="C:Golgi stack"/>
    <property type="evidence" value="ECO:0007669"/>
    <property type="project" value="UniProtKB-SubCell"/>
</dbReference>
<feature type="domain" description="Rab-GAP TBC" evidence="4">
    <location>
        <begin position="217"/>
        <end position="444"/>
    </location>
</feature>
<organism evidence="5 6">
    <name type="scientific">Schizosaccharomyces osmophilus</name>
    <dbReference type="NCBI Taxonomy" id="2545709"/>
    <lineage>
        <taxon>Eukaryota</taxon>
        <taxon>Fungi</taxon>
        <taxon>Dikarya</taxon>
        <taxon>Ascomycota</taxon>
        <taxon>Taphrinomycotina</taxon>
        <taxon>Schizosaccharomycetes</taxon>
        <taxon>Schizosaccharomycetales</taxon>
        <taxon>Schizosaccharomycetaceae</taxon>
        <taxon>Schizosaccharomyces</taxon>
    </lineage>
</organism>
<reference evidence="5 6" key="1">
    <citation type="journal article" date="2023" name="G3 (Bethesda)">
        <title>A high-quality reference genome for the fission yeast Schizosaccharomyces osmophilus.</title>
        <authorList>
            <person name="Jia G.S."/>
            <person name="Zhang W.C."/>
            <person name="Liang Y."/>
            <person name="Liu X.H."/>
            <person name="Rhind N."/>
            <person name="Pidoux A."/>
            <person name="Brysch-Herzberg M."/>
            <person name="Du L.L."/>
        </authorList>
    </citation>
    <scope>NUCLEOTIDE SEQUENCE [LARGE SCALE GENOMIC DNA]</scope>
    <source>
        <strain evidence="5 6">CBS 15793</strain>
    </source>
</reference>
<dbReference type="SUPFAM" id="SSF47923">
    <property type="entry name" value="Ypt/Rab-GAP domain of gyp1p"/>
    <property type="match status" value="2"/>
</dbReference>
<accession>A0AAE9W832</accession>
<dbReference type="Pfam" id="PF00566">
    <property type="entry name" value="RabGAP-TBC"/>
    <property type="match status" value="1"/>
</dbReference>
<dbReference type="GO" id="GO:0071889">
    <property type="term" value="F:14-3-3 protein binding"/>
    <property type="evidence" value="ECO:0007669"/>
    <property type="project" value="UniProtKB-ARBA"/>
</dbReference>
<evidence type="ECO:0000256" key="1">
    <source>
        <dbReference type="ARBA" id="ARBA00004348"/>
    </source>
</evidence>
<dbReference type="RefSeq" id="XP_056035729.1">
    <property type="nucleotide sequence ID" value="XM_056181045.1"/>
</dbReference>
<feature type="region of interest" description="Disordered" evidence="3">
    <location>
        <begin position="1"/>
        <end position="100"/>
    </location>
</feature>
<dbReference type="Gene3D" id="1.10.10.750">
    <property type="entry name" value="Ypt/Rab-GAP domain of gyp1p, domain 1"/>
    <property type="match status" value="1"/>
</dbReference>
<feature type="compositionally biased region" description="Polar residues" evidence="3">
    <location>
        <begin position="1"/>
        <end position="28"/>
    </location>
</feature>
<dbReference type="KEGG" id="som:SOMG_02253"/>
<dbReference type="SMART" id="SM00164">
    <property type="entry name" value="TBC"/>
    <property type="match status" value="1"/>
</dbReference>
<dbReference type="Gene3D" id="1.10.472.80">
    <property type="entry name" value="Ypt/Rab-GAP domain of gyp1p, domain 3"/>
    <property type="match status" value="1"/>
</dbReference>
<protein>
    <submittedName>
        <fullName evidence="5">Rab GAP Gyp1</fullName>
    </submittedName>
</protein>
<feature type="compositionally biased region" description="Polar residues" evidence="3">
    <location>
        <begin position="137"/>
        <end position="147"/>
    </location>
</feature>
<dbReference type="Proteomes" id="UP001212411">
    <property type="component" value="Chromosome 1"/>
</dbReference>
<dbReference type="PANTHER" id="PTHR22957:SF26">
    <property type="entry name" value="LD44506P"/>
    <property type="match status" value="1"/>
</dbReference>
<dbReference type="EMBL" id="CP115611">
    <property type="protein sequence ID" value="WBW71486.1"/>
    <property type="molecule type" value="Genomic_DNA"/>
</dbReference>
<feature type="compositionally biased region" description="Polar residues" evidence="3">
    <location>
        <begin position="57"/>
        <end position="67"/>
    </location>
</feature>
<evidence type="ECO:0000256" key="3">
    <source>
        <dbReference type="SAM" id="MobiDB-lite"/>
    </source>
</evidence>
<feature type="compositionally biased region" description="Low complexity" evidence="3">
    <location>
        <begin position="68"/>
        <end position="78"/>
    </location>
</feature>
<dbReference type="GO" id="GO:0005096">
    <property type="term" value="F:GTPase activator activity"/>
    <property type="evidence" value="ECO:0007669"/>
    <property type="project" value="UniProtKB-KW"/>
</dbReference>
<dbReference type="PANTHER" id="PTHR22957">
    <property type="entry name" value="TBC1 DOMAIN FAMILY MEMBER GTPASE-ACTIVATING PROTEIN"/>
    <property type="match status" value="1"/>
</dbReference>
<feature type="region of interest" description="Disordered" evidence="3">
    <location>
        <begin position="134"/>
        <end position="171"/>
    </location>
</feature>
<feature type="compositionally biased region" description="Polar residues" evidence="3">
    <location>
        <begin position="157"/>
        <end position="171"/>
    </location>
</feature>
<dbReference type="PROSITE" id="PS50086">
    <property type="entry name" value="TBC_RABGAP"/>
    <property type="match status" value="1"/>
</dbReference>
<name>A0AAE9W832_9SCHI</name>
<evidence type="ECO:0000259" key="4">
    <source>
        <dbReference type="PROSITE" id="PS50086"/>
    </source>
</evidence>
<dbReference type="GeneID" id="80875734"/>
<dbReference type="FunFam" id="1.10.8.270:FF:000004">
    <property type="entry name" value="TBC1 domain family, member 22B"/>
    <property type="match status" value="1"/>
</dbReference>
<evidence type="ECO:0000313" key="6">
    <source>
        <dbReference type="Proteomes" id="UP001212411"/>
    </source>
</evidence>
<proteinExistence type="predicted"/>
<evidence type="ECO:0000313" key="5">
    <source>
        <dbReference type="EMBL" id="WBW71486.1"/>
    </source>
</evidence>
<keyword evidence="6" id="KW-1185">Reference proteome</keyword>
<comment type="subcellular location">
    <subcellularLocation>
        <location evidence="1">Golgi apparatus</location>
        <location evidence="1">Golgi stack</location>
    </subcellularLocation>
</comment>
<dbReference type="InterPro" id="IPR035969">
    <property type="entry name" value="Rab-GAP_TBC_sf"/>
</dbReference>
<dbReference type="AlphaFoldDB" id="A0AAE9W832"/>
<keyword evidence="2" id="KW-0343">GTPase activation</keyword>
<gene>
    <name evidence="5" type="primary">gyp1</name>
    <name evidence="5" type="ORF">SOMG_02253</name>
</gene>